<accession>A0A9D1TAJ7</accession>
<dbReference type="AlphaFoldDB" id="A0A9D1TAJ7"/>
<evidence type="ECO:0000313" key="2">
    <source>
        <dbReference type="EMBL" id="HIV25899.1"/>
    </source>
</evidence>
<dbReference type="InterPro" id="IPR009343">
    <property type="entry name" value="DUF1002"/>
</dbReference>
<reference evidence="2" key="1">
    <citation type="submission" date="2020-10" db="EMBL/GenBank/DDBJ databases">
        <authorList>
            <person name="Gilroy R."/>
        </authorList>
    </citation>
    <scope>NUCLEOTIDE SEQUENCE</scope>
    <source>
        <strain evidence="2">CHK188-20938</strain>
    </source>
</reference>
<feature type="chain" id="PRO_5039314475" evidence="1">
    <location>
        <begin position="23"/>
        <end position="307"/>
    </location>
</feature>
<comment type="caution">
    <text evidence="2">The sequence shown here is derived from an EMBL/GenBank/DDBJ whole genome shotgun (WGS) entry which is preliminary data.</text>
</comment>
<evidence type="ECO:0000313" key="3">
    <source>
        <dbReference type="Proteomes" id="UP000824169"/>
    </source>
</evidence>
<keyword evidence="1" id="KW-0732">Signal</keyword>
<dbReference type="Proteomes" id="UP000824169">
    <property type="component" value="Unassembled WGS sequence"/>
</dbReference>
<reference evidence="2" key="2">
    <citation type="journal article" date="2021" name="PeerJ">
        <title>Extensive microbial diversity within the chicken gut microbiome revealed by metagenomics and culture.</title>
        <authorList>
            <person name="Gilroy R."/>
            <person name="Ravi A."/>
            <person name="Getino M."/>
            <person name="Pursley I."/>
            <person name="Horton D.L."/>
            <person name="Alikhan N.F."/>
            <person name="Baker D."/>
            <person name="Gharbi K."/>
            <person name="Hall N."/>
            <person name="Watson M."/>
            <person name="Adriaenssens E.M."/>
            <person name="Foster-Nyarko E."/>
            <person name="Jarju S."/>
            <person name="Secka A."/>
            <person name="Antonio M."/>
            <person name="Oren A."/>
            <person name="Chaudhuri R.R."/>
            <person name="La Ragione R."/>
            <person name="Hildebrand F."/>
            <person name="Pallen M.J."/>
        </authorList>
    </citation>
    <scope>NUCLEOTIDE SEQUENCE</scope>
    <source>
        <strain evidence="2">CHK188-20938</strain>
    </source>
</reference>
<feature type="signal peptide" evidence="1">
    <location>
        <begin position="1"/>
        <end position="22"/>
    </location>
</feature>
<gene>
    <name evidence="2" type="ORF">IAB71_09030</name>
</gene>
<dbReference type="EMBL" id="DVOO01000027">
    <property type="protein sequence ID" value="HIV25899.1"/>
    <property type="molecule type" value="Genomic_DNA"/>
</dbReference>
<sequence>MKHLKWKKYTAAVLCAVTAATAGPGLATVHADATGTPYVSLGADLDAGQRASVLELLGVSEADLEQYTVVTVTNEEEYEYLGDYLDAEVIGDQAISSALVVGREEGHGIQVTTQNVTYCTVGMYQNALATAGLKNADVTVAGPVKVTGTAALIGVMKAYSEMTGTPVEATKIDAATDELITTGDLGQSLGDTEQAENLVAAVKEAVVAEDISDPDRISQLIDNAAEGLGIHLTEEEKQQIIELMQKIAGLDINVDDLKSQVQAIYDKLANMDLNITEEDVQGFFETIGNWFGSLWDRISSWLGGLFG</sequence>
<organism evidence="2 3">
    <name type="scientific">Candidatus Scatomonas pullistercoris</name>
    <dbReference type="NCBI Taxonomy" id="2840920"/>
    <lineage>
        <taxon>Bacteria</taxon>
        <taxon>Bacillati</taxon>
        <taxon>Bacillota</taxon>
        <taxon>Clostridia</taxon>
        <taxon>Lachnospirales</taxon>
        <taxon>Lachnospiraceae</taxon>
        <taxon>Lachnospiraceae incertae sedis</taxon>
        <taxon>Candidatus Scatomonas</taxon>
    </lineage>
</organism>
<evidence type="ECO:0000256" key="1">
    <source>
        <dbReference type="SAM" id="SignalP"/>
    </source>
</evidence>
<protein>
    <submittedName>
        <fullName evidence="2">DUF1002 domain-containing protein</fullName>
    </submittedName>
</protein>
<name>A0A9D1TAJ7_9FIRM</name>
<proteinExistence type="predicted"/>
<dbReference type="Pfam" id="PF06207">
    <property type="entry name" value="DUF1002"/>
    <property type="match status" value="1"/>
</dbReference>